<comment type="similarity">
    <text evidence="1">Belongs to the YciI family.</text>
</comment>
<accession>A0A1M6I0F4</accession>
<dbReference type="InterPro" id="IPR005545">
    <property type="entry name" value="YCII"/>
</dbReference>
<evidence type="ECO:0000313" key="4">
    <source>
        <dbReference type="Proteomes" id="UP000184432"/>
    </source>
</evidence>
<dbReference type="STRING" id="570521.SAMN04488508_10735"/>
<dbReference type="RefSeq" id="WP_073317766.1">
    <property type="nucleotide sequence ID" value="NZ_FQYP01000007.1"/>
</dbReference>
<dbReference type="Pfam" id="PF03795">
    <property type="entry name" value="YCII"/>
    <property type="match status" value="1"/>
</dbReference>
<dbReference type="EMBL" id="FQYP01000007">
    <property type="protein sequence ID" value="SHJ27966.1"/>
    <property type="molecule type" value="Genomic_DNA"/>
</dbReference>
<dbReference type="OrthoDB" id="7782105at2"/>
<dbReference type="SUPFAM" id="SSF54909">
    <property type="entry name" value="Dimeric alpha+beta barrel"/>
    <property type="match status" value="1"/>
</dbReference>
<evidence type="ECO:0000259" key="2">
    <source>
        <dbReference type="Pfam" id="PF03795"/>
    </source>
</evidence>
<keyword evidence="4" id="KW-1185">Reference proteome</keyword>
<proteinExistence type="inferred from homology"/>
<dbReference type="InterPro" id="IPR011008">
    <property type="entry name" value="Dimeric_a/b-barrel"/>
</dbReference>
<dbReference type="AlphaFoldDB" id="A0A1M6I0F4"/>
<name>A0A1M6I0F4_9FLAO</name>
<evidence type="ECO:0000313" key="3">
    <source>
        <dbReference type="EMBL" id="SHJ27966.1"/>
    </source>
</evidence>
<feature type="domain" description="YCII-related" evidence="2">
    <location>
        <begin position="3"/>
        <end position="112"/>
    </location>
</feature>
<protein>
    <submittedName>
        <fullName evidence="3">Uncharacterized conserved protein</fullName>
    </submittedName>
</protein>
<gene>
    <name evidence="3" type="ORF">SAMN04488508_10735</name>
</gene>
<dbReference type="Proteomes" id="UP000184432">
    <property type="component" value="Unassembled WGS sequence"/>
</dbReference>
<organism evidence="3 4">
    <name type="scientific">Aquimarina spongiae</name>
    <dbReference type="NCBI Taxonomy" id="570521"/>
    <lineage>
        <taxon>Bacteria</taxon>
        <taxon>Pseudomonadati</taxon>
        <taxon>Bacteroidota</taxon>
        <taxon>Flavobacteriia</taxon>
        <taxon>Flavobacteriales</taxon>
        <taxon>Flavobacteriaceae</taxon>
        <taxon>Aquimarina</taxon>
    </lineage>
</organism>
<evidence type="ECO:0000256" key="1">
    <source>
        <dbReference type="ARBA" id="ARBA00007689"/>
    </source>
</evidence>
<dbReference type="Gene3D" id="3.30.70.1060">
    <property type="entry name" value="Dimeric alpha+beta barrel"/>
    <property type="match status" value="1"/>
</dbReference>
<reference evidence="4" key="1">
    <citation type="submission" date="2016-11" db="EMBL/GenBank/DDBJ databases">
        <authorList>
            <person name="Varghese N."/>
            <person name="Submissions S."/>
        </authorList>
    </citation>
    <scope>NUCLEOTIDE SEQUENCE [LARGE SCALE GENOMIC DNA]</scope>
    <source>
        <strain evidence="4">DSM 22623</strain>
    </source>
</reference>
<sequence>MKKFMVFIYPQGASIFNLPQEAQQIHIQKVGAYLGQLKEKGLLLDAQPLQPTGTLVSGNKASLTVKALNQTNIAGFYTLQAEDQHSLISILKKDPRFEDASWQLEIREVLEMM</sequence>